<dbReference type="InterPro" id="IPR050732">
    <property type="entry name" value="Beta-glucan_modifiers"/>
</dbReference>
<feature type="signal peptide" evidence="16">
    <location>
        <begin position="1"/>
        <end position="19"/>
    </location>
</feature>
<dbReference type="GO" id="GO:0009986">
    <property type="term" value="C:cell surface"/>
    <property type="evidence" value="ECO:0007669"/>
    <property type="project" value="TreeGrafter"/>
</dbReference>
<keyword evidence="5" id="KW-0134">Cell wall</keyword>
<evidence type="ECO:0000256" key="9">
    <source>
        <dbReference type="ARBA" id="ARBA00023295"/>
    </source>
</evidence>
<reference evidence="18" key="2">
    <citation type="journal article" date="2009" name="Genome Res.">
        <title>Comparative genomic analyses of the human fungal pathogens Coccidioides and their relatives.</title>
        <authorList>
            <person name="Sharpton T.J."/>
            <person name="Stajich J.E."/>
            <person name="Rounsley S.D."/>
            <person name="Gardner M.J."/>
            <person name="Wortman J.R."/>
            <person name="Jordar V.S."/>
            <person name="Maiti R."/>
            <person name="Kodira C.D."/>
            <person name="Neafsey D.E."/>
            <person name="Zeng Q."/>
            <person name="Hung C.-Y."/>
            <person name="McMahan C."/>
            <person name="Muszewska A."/>
            <person name="Grynberg M."/>
            <person name="Mandel M.A."/>
            <person name="Kellner E.M."/>
            <person name="Barker B.M."/>
            <person name="Galgiani J.N."/>
            <person name="Orbach M.J."/>
            <person name="Kirkland T.N."/>
            <person name="Cole G.T."/>
            <person name="Henn M.R."/>
            <person name="Birren B.W."/>
            <person name="Taylor J.W."/>
        </authorList>
    </citation>
    <scope>NUCLEOTIDE SEQUENCE [LARGE SCALE GENOMIC DNA]</scope>
    <source>
        <strain evidence="18">RMSCC 3488</strain>
    </source>
</reference>
<dbReference type="Proteomes" id="UP000054567">
    <property type="component" value="Unassembled WGS sequence"/>
</dbReference>
<evidence type="ECO:0000256" key="6">
    <source>
        <dbReference type="ARBA" id="ARBA00022525"/>
    </source>
</evidence>
<dbReference type="VEuPathDB" id="FungiDB:CPAG_04906"/>
<dbReference type="EMBL" id="DS268111">
    <property type="protein sequence ID" value="KMM68580.1"/>
    <property type="molecule type" value="Genomic_DNA"/>
</dbReference>
<evidence type="ECO:0000256" key="2">
    <source>
        <dbReference type="ARBA" id="ARBA00004191"/>
    </source>
</evidence>
<sequence length="537" mass="56699">MKGVALLTAAAGLVGSALAGGARHHRHGHAVLHRRNPQTCGCTVRTITMTGEPTLVPEPVTEKTTTIRSTSYTTVTVSVTPTEAVQTPTEALPTPIVTVYPTPGTYTVEPTTIIVTKETTVCAATTTGLSPGEHTYGGVTTVVDSPTTLTVPIATVKPEGSTFTSVIEKTTYVCPTEGTYTIAPSTTSVSKSTVIVYPTPAIITSGTYTQPGATVTVTETDYVYVCPTPTGIEPPKVDPPKVEIPDVEPPKAEPPKTEQPTPPKQDKPEPPKTPQIGGGEKWGMTYSPYTDDGQCKGAGDVKADIAIIKQKGFKTVRVYSSDCDGLKNIGNACKEYGLRMIIGVFISNTGIEGAQKQVTDIVEWGQWNIVDLVVVGNEAIFQGHADATSLASFIGSCKATFKKAGYNGPVTTTEPLNIWQANASKLCGVIDILGANIHPFFNSDVSPADAGKFVKGQMDILHGLCNKKVINLETGWPNGGGNNGKAISGQSEQVTAIKSIVKAVGSDSVFFSFRDDRWKEPGPLGVEQNWGCINVFG</sequence>
<evidence type="ECO:0000313" key="17">
    <source>
        <dbReference type="EMBL" id="KMM68580.1"/>
    </source>
</evidence>
<reference evidence="17 18" key="1">
    <citation type="submission" date="2007-06" db="EMBL/GenBank/DDBJ databases">
        <title>The Genome Sequence of Coccidioides posadasii RMSCC_3488.</title>
        <authorList>
            <consortium name="Coccidioides Genome Resources Consortium"/>
            <consortium name="The Broad Institute Genome Sequencing Platform"/>
            <person name="Henn M.R."/>
            <person name="Sykes S."/>
            <person name="Young S."/>
            <person name="Jaffe D."/>
            <person name="Berlin A."/>
            <person name="Alvarez P."/>
            <person name="Butler J."/>
            <person name="Gnerre S."/>
            <person name="Grabherr M."/>
            <person name="Mauceli E."/>
            <person name="Brockman W."/>
            <person name="Kodira C."/>
            <person name="Alvarado L."/>
            <person name="Zeng Q."/>
            <person name="Crawford M."/>
            <person name="Antoine C."/>
            <person name="Devon K."/>
            <person name="Galgiani J."/>
            <person name="Orsborn K."/>
            <person name="Lewis M.L."/>
            <person name="Nusbaum C."/>
            <person name="Galagan J."/>
            <person name="Birren B."/>
        </authorList>
    </citation>
    <scope>NUCLEOTIDE SEQUENCE [LARGE SCALE GENOMIC DNA]</scope>
    <source>
        <strain evidence="17 18">RMSCC 3488</strain>
    </source>
</reference>
<dbReference type="PANTHER" id="PTHR16631:SF24">
    <property type="entry name" value="FAMILY 17 GLUCOSIDASE SCW11-RELATED"/>
    <property type="match status" value="1"/>
</dbReference>
<dbReference type="GO" id="GO:0042973">
    <property type="term" value="F:glucan endo-1,3-beta-D-glucosidase activity"/>
    <property type="evidence" value="ECO:0007669"/>
    <property type="project" value="TreeGrafter"/>
</dbReference>
<name>A0A0J6FGV4_COCPO</name>
<dbReference type="OrthoDB" id="4082933at2759"/>
<dbReference type="SUPFAM" id="SSF51445">
    <property type="entry name" value="(Trans)glycosidases"/>
    <property type="match status" value="1"/>
</dbReference>
<comment type="catalytic activity">
    <reaction evidence="1">
        <text>Hydrolysis of terminal, non-reducing beta-D-glucosyl residues with release of beta-D-glucose.</text>
        <dbReference type="EC" id="3.2.1.21"/>
    </reaction>
</comment>
<keyword evidence="7 16" id="KW-0732">Signal</keyword>
<dbReference type="GO" id="GO:0005576">
    <property type="term" value="C:extracellular region"/>
    <property type="evidence" value="ECO:0007669"/>
    <property type="project" value="TreeGrafter"/>
</dbReference>
<dbReference type="GO" id="GO:0071555">
    <property type="term" value="P:cell wall organization"/>
    <property type="evidence" value="ECO:0007669"/>
    <property type="project" value="TreeGrafter"/>
</dbReference>
<evidence type="ECO:0000256" key="12">
    <source>
        <dbReference type="ARBA" id="ARBA00041495"/>
    </source>
</evidence>
<evidence type="ECO:0000256" key="10">
    <source>
        <dbReference type="ARBA" id="ARBA00024983"/>
    </source>
</evidence>
<evidence type="ECO:0000256" key="1">
    <source>
        <dbReference type="ARBA" id="ARBA00000448"/>
    </source>
</evidence>
<evidence type="ECO:0000256" key="3">
    <source>
        <dbReference type="ARBA" id="ARBA00008773"/>
    </source>
</evidence>
<evidence type="ECO:0000256" key="13">
    <source>
        <dbReference type="ARBA" id="ARBA00041516"/>
    </source>
</evidence>
<evidence type="ECO:0000256" key="16">
    <source>
        <dbReference type="SAM" id="SignalP"/>
    </source>
</evidence>
<feature type="compositionally biased region" description="Basic and acidic residues" evidence="15">
    <location>
        <begin position="235"/>
        <end position="256"/>
    </location>
</feature>
<dbReference type="Gene3D" id="3.20.20.80">
    <property type="entry name" value="Glycosidases"/>
    <property type="match status" value="2"/>
</dbReference>
<feature type="region of interest" description="Disordered" evidence="15">
    <location>
        <begin position="230"/>
        <end position="288"/>
    </location>
</feature>
<keyword evidence="6" id="KW-0964">Secreted</keyword>
<evidence type="ECO:0000256" key="11">
    <source>
        <dbReference type="ARBA" id="ARBA00039284"/>
    </source>
</evidence>
<evidence type="ECO:0000256" key="5">
    <source>
        <dbReference type="ARBA" id="ARBA00022512"/>
    </source>
</evidence>
<dbReference type="AlphaFoldDB" id="A0A0J6FGV4"/>
<gene>
    <name evidence="17" type="ORF">CPAG_04906</name>
</gene>
<keyword evidence="8" id="KW-0378">Hydrolase</keyword>
<dbReference type="EC" id="3.2.1.21" evidence="4"/>
<protein>
    <recommendedName>
        <fullName evidence="11">Probable beta-glucosidase btgE</fullName>
        <ecNumber evidence="4">3.2.1.21</ecNumber>
    </recommendedName>
    <alternativeName>
        <fullName evidence="12">Beta-D-glucoside glucohydrolase btgE</fullName>
    </alternativeName>
    <alternativeName>
        <fullName evidence="14">Cellobiase btgE</fullName>
    </alternativeName>
    <alternativeName>
        <fullName evidence="13">Gentiobiase btgE</fullName>
    </alternativeName>
</protein>
<evidence type="ECO:0000256" key="8">
    <source>
        <dbReference type="ARBA" id="ARBA00022801"/>
    </source>
</evidence>
<evidence type="ECO:0000256" key="15">
    <source>
        <dbReference type="SAM" id="MobiDB-lite"/>
    </source>
</evidence>
<reference evidence="18" key="3">
    <citation type="journal article" date="2010" name="Genome Res.">
        <title>Population genomic sequencing of Coccidioides fungi reveals recent hybridization and transposon control.</title>
        <authorList>
            <person name="Neafsey D.E."/>
            <person name="Barker B.M."/>
            <person name="Sharpton T.J."/>
            <person name="Stajich J.E."/>
            <person name="Park D.J."/>
            <person name="Whiston E."/>
            <person name="Hung C.-Y."/>
            <person name="McMahan C."/>
            <person name="White J."/>
            <person name="Sykes S."/>
            <person name="Heiman D."/>
            <person name="Young S."/>
            <person name="Zeng Q."/>
            <person name="Abouelleil A."/>
            <person name="Aftuck L."/>
            <person name="Bessette D."/>
            <person name="Brown A."/>
            <person name="FitzGerald M."/>
            <person name="Lui A."/>
            <person name="Macdonald J.P."/>
            <person name="Priest M."/>
            <person name="Orbach M.J."/>
            <person name="Galgiani J.N."/>
            <person name="Kirkland T.N."/>
            <person name="Cole G.T."/>
            <person name="Birren B.W."/>
            <person name="Henn M.R."/>
            <person name="Taylor J.W."/>
            <person name="Rounsley S.D."/>
        </authorList>
    </citation>
    <scope>NUCLEOTIDE SEQUENCE [LARGE SCALE GENOMIC DNA]</scope>
    <source>
        <strain evidence="18">RMSCC 3488</strain>
    </source>
</reference>
<comment type="similarity">
    <text evidence="3">Belongs to the glycosyl hydrolase 17 family.</text>
</comment>
<dbReference type="PANTHER" id="PTHR16631">
    <property type="entry name" value="GLUCAN 1,3-BETA-GLUCOSIDASE"/>
    <property type="match status" value="1"/>
</dbReference>
<evidence type="ECO:0000256" key="14">
    <source>
        <dbReference type="ARBA" id="ARBA00042762"/>
    </source>
</evidence>
<keyword evidence="9" id="KW-0326">Glycosidase</keyword>
<proteinExistence type="inferred from homology"/>
<evidence type="ECO:0000313" key="18">
    <source>
        <dbReference type="Proteomes" id="UP000054567"/>
    </source>
</evidence>
<comment type="function">
    <text evidence="10">Beta-glucosidases are one of a number of cellulolytic enzymes involved in the degradation of cellulosic biomass. Catalyzes the last step releasing glucose from the inhibitory cellobiose.</text>
</comment>
<evidence type="ECO:0000256" key="7">
    <source>
        <dbReference type="ARBA" id="ARBA00022729"/>
    </source>
</evidence>
<comment type="subcellular location">
    <subcellularLocation>
        <location evidence="2">Secreted</location>
        <location evidence="2">Cell wall</location>
    </subcellularLocation>
</comment>
<accession>A0A0J6FGV4</accession>
<feature type="chain" id="PRO_5005270926" description="Probable beta-glucosidase btgE" evidence="16">
    <location>
        <begin position="20"/>
        <end position="537"/>
    </location>
</feature>
<dbReference type="InterPro" id="IPR017853">
    <property type="entry name" value="GH"/>
</dbReference>
<evidence type="ECO:0000256" key="4">
    <source>
        <dbReference type="ARBA" id="ARBA00012744"/>
    </source>
</evidence>
<organism evidence="17 18">
    <name type="scientific">Coccidioides posadasii RMSCC 3488</name>
    <dbReference type="NCBI Taxonomy" id="454284"/>
    <lineage>
        <taxon>Eukaryota</taxon>
        <taxon>Fungi</taxon>
        <taxon>Dikarya</taxon>
        <taxon>Ascomycota</taxon>
        <taxon>Pezizomycotina</taxon>
        <taxon>Eurotiomycetes</taxon>
        <taxon>Eurotiomycetidae</taxon>
        <taxon>Onygenales</taxon>
        <taxon>Onygenaceae</taxon>
        <taxon>Coccidioides</taxon>
    </lineage>
</organism>
<dbReference type="GO" id="GO:0009277">
    <property type="term" value="C:fungal-type cell wall"/>
    <property type="evidence" value="ECO:0007669"/>
    <property type="project" value="TreeGrafter"/>
</dbReference>